<reference evidence="2" key="1">
    <citation type="submission" date="2020-06" db="EMBL/GenBank/DDBJ databases">
        <title>WGS assembly of Ceratodon purpureus strain R40.</title>
        <authorList>
            <person name="Carey S.B."/>
            <person name="Jenkins J."/>
            <person name="Shu S."/>
            <person name="Lovell J.T."/>
            <person name="Sreedasyam A."/>
            <person name="Maumus F."/>
            <person name="Tiley G.P."/>
            <person name="Fernandez-Pozo N."/>
            <person name="Barry K."/>
            <person name="Chen C."/>
            <person name="Wang M."/>
            <person name="Lipzen A."/>
            <person name="Daum C."/>
            <person name="Saski C.A."/>
            <person name="Payton A.C."/>
            <person name="Mcbreen J.C."/>
            <person name="Conrad R.E."/>
            <person name="Kollar L.M."/>
            <person name="Olsson S."/>
            <person name="Huttunen S."/>
            <person name="Landis J.B."/>
            <person name="Wickett N.J."/>
            <person name="Johnson M.G."/>
            <person name="Rensing S.A."/>
            <person name="Grimwood J."/>
            <person name="Schmutz J."/>
            <person name="Mcdaniel S.F."/>
        </authorList>
    </citation>
    <scope>NUCLEOTIDE SEQUENCE</scope>
    <source>
        <strain evidence="2">R40</strain>
    </source>
</reference>
<evidence type="ECO:0000313" key="2">
    <source>
        <dbReference type="EMBL" id="KAG0585409.1"/>
    </source>
</evidence>
<accession>A0A8T0IQW9</accession>
<evidence type="ECO:0008006" key="4">
    <source>
        <dbReference type="Google" id="ProtNLM"/>
    </source>
</evidence>
<evidence type="ECO:0000256" key="1">
    <source>
        <dbReference type="SAM" id="SignalP"/>
    </source>
</evidence>
<dbReference type="EMBL" id="CM026422">
    <property type="protein sequence ID" value="KAG0585409.1"/>
    <property type="molecule type" value="Genomic_DNA"/>
</dbReference>
<dbReference type="Proteomes" id="UP000822688">
    <property type="component" value="Chromosome 2"/>
</dbReference>
<comment type="caution">
    <text evidence="2">The sequence shown here is derived from an EMBL/GenBank/DDBJ whole genome shotgun (WGS) entry which is preliminary data.</text>
</comment>
<dbReference type="AlphaFoldDB" id="A0A8T0IQW9"/>
<organism evidence="2 3">
    <name type="scientific">Ceratodon purpureus</name>
    <name type="common">Fire moss</name>
    <name type="synonym">Dicranum purpureum</name>
    <dbReference type="NCBI Taxonomy" id="3225"/>
    <lineage>
        <taxon>Eukaryota</taxon>
        <taxon>Viridiplantae</taxon>
        <taxon>Streptophyta</taxon>
        <taxon>Embryophyta</taxon>
        <taxon>Bryophyta</taxon>
        <taxon>Bryophytina</taxon>
        <taxon>Bryopsida</taxon>
        <taxon>Dicranidae</taxon>
        <taxon>Pseudoditrichales</taxon>
        <taxon>Ditrichaceae</taxon>
        <taxon>Ceratodon</taxon>
    </lineage>
</organism>
<gene>
    <name evidence="2" type="ORF">KC19_2G009500</name>
</gene>
<feature type="chain" id="PRO_5035815733" description="Secreted protein" evidence="1">
    <location>
        <begin position="23"/>
        <end position="68"/>
    </location>
</feature>
<sequence length="68" mass="7900">MLHWSSVLLAIVFIRQWEIVDGCLLCLSFSHDFYFTDLWCVQSPPQSIRTFSLPLLRSCALFPFSICT</sequence>
<proteinExistence type="predicted"/>
<protein>
    <recommendedName>
        <fullName evidence="4">Secreted protein</fullName>
    </recommendedName>
</protein>
<keyword evidence="1" id="KW-0732">Signal</keyword>
<feature type="signal peptide" evidence="1">
    <location>
        <begin position="1"/>
        <end position="22"/>
    </location>
</feature>
<name>A0A8T0IQW9_CERPU</name>
<keyword evidence="3" id="KW-1185">Reference proteome</keyword>
<evidence type="ECO:0000313" key="3">
    <source>
        <dbReference type="Proteomes" id="UP000822688"/>
    </source>
</evidence>